<dbReference type="AlphaFoldDB" id="A0A098R0C7"/>
<dbReference type="PANTHER" id="PTHR21600">
    <property type="entry name" value="MITOCHONDRIAL RNA PSEUDOURIDINE SYNTHASE"/>
    <property type="match status" value="1"/>
</dbReference>
<dbReference type="RefSeq" id="WP_037546302.1">
    <property type="nucleotide sequence ID" value="NZ_JNUP01000031.1"/>
</dbReference>
<dbReference type="STRING" id="1480694.DC28_04480"/>
<protein>
    <recommendedName>
        <fullName evidence="2">Pseudouridine synthase RsuA/RluA-like domain-containing protein</fullName>
    </recommendedName>
</protein>
<reference evidence="3 4" key="1">
    <citation type="submission" date="2014-05" db="EMBL/GenBank/DDBJ databases">
        <title>De novo Genome Sequence of Spirocheata sp.</title>
        <authorList>
            <person name="Shivani Y."/>
            <person name="Subhash Y."/>
            <person name="Tushar L."/>
            <person name="Sasikala C."/>
            <person name="Ramana C.V."/>
        </authorList>
    </citation>
    <scope>NUCLEOTIDE SEQUENCE [LARGE SCALE GENOMIC DNA]</scope>
    <source>
        <strain evidence="3 4">JC230</strain>
    </source>
</reference>
<dbReference type="InterPro" id="IPR006145">
    <property type="entry name" value="PsdUridine_synth_RsuA/RluA"/>
</dbReference>
<dbReference type="GO" id="GO:0140098">
    <property type="term" value="F:catalytic activity, acting on RNA"/>
    <property type="evidence" value="ECO:0007669"/>
    <property type="project" value="UniProtKB-ARBA"/>
</dbReference>
<comment type="caution">
    <text evidence="3">The sequence shown here is derived from an EMBL/GenBank/DDBJ whole genome shotgun (WGS) entry which is preliminary data.</text>
</comment>
<gene>
    <name evidence="3" type="ORF">DC28_04480</name>
</gene>
<dbReference type="SUPFAM" id="SSF55120">
    <property type="entry name" value="Pseudouridine synthase"/>
    <property type="match status" value="1"/>
</dbReference>
<dbReference type="PANTHER" id="PTHR21600:SF87">
    <property type="entry name" value="RNA PSEUDOURIDYLATE SYNTHASE DOMAIN-CONTAINING PROTEIN 1"/>
    <property type="match status" value="1"/>
</dbReference>
<comment type="similarity">
    <text evidence="1">Belongs to the pseudouridine synthase RluA family.</text>
</comment>
<dbReference type="OrthoDB" id="305739at2"/>
<dbReference type="Pfam" id="PF00849">
    <property type="entry name" value="PseudoU_synth_2"/>
    <property type="match status" value="1"/>
</dbReference>
<dbReference type="CDD" id="cd02869">
    <property type="entry name" value="PseudoU_synth_RluA_like"/>
    <property type="match status" value="1"/>
</dbReference>
<sequence>MKTSPSVPPKYLSIRVDQQAGIPLLEWMVQRFPSRDREYWSRAIEDGRVRVMEPRDVETAKRADKAEALKMSRSCTSMEPVLPGMVIITEVRRETEPEVHGQIRILSQEDGYLVVNKPASWPVHPGGRFYSNTLWYQLKKQYPTLTLMHRLDRETSGCMVVSLTQEATRFWNGLFRGGGLEKDYLVLVEGGRQALTAALGSHRGIIECTGRLYRDESSPIAKKRLFIPESGGSPEGEPCSTLIEPLECGREISLLRARLVTGKTHQIRSTLSSLGLPVVGDKLYGRDPHWYTRWIQRTLTPRDIQEMRTDYQALHSWRMGFRDQLGQSREFIAPVPEHMQELMRNQGISW</sequence>
<evidence type="ECO:0000313" key="3">
    <source>
        <dbReference type="EMBL" id="KGE73374.1"/>
    </source>
</evidence>
<dbReference type="Gene3D" id="3.30.2350.10">
    <property type="entry name" value="Pseudouridine synthase"/>
    <property type="match status" value="1"/>
</dbReference>
<dbReference type="GO" id="GO:0003723">
    <property type="term" value="F:RNA binding"/>
    <property type="evidence" value="ECO:0007669"/>
    <property type="project" value="InterPro"/>
</dbReference>
<keyword evidence="4" id="KW-1185">Reference proteome</keyword>
<dbReference type="eggNOG" id="COG0564">
    <property type="taxonomic scope" value="Bacteria"/>
</dbReference>
<dbReference type="Proteomes" id="UP000029692">
    <property type="component" value="Unassembled WGS sequence"/>
</dbReference>
<accession>A0A098R0C7</accession>
<dbReference type="GO" id="GO:0000455">
    <property type="term" value="P:enzyme-directed rRNA pseudouridine synthesis"/>
    <property type="evidence" value="ECO:0007669"/>
    <property type="project" value="TreeGrafter"/>
</dbReference>
<dbReference type="EMBL" id="JNUP01000031">
    <property type="protein sequence ID" value="KGE73374.1"/>
    <property type="molecule type" value="Genomic_DNA"/>
</dbReference>
<dbReference type="GO" id="GO:0009982">
    <property type="term" value="F:pseudouridine synthase activity"/>
    <property type="evidence" value="ECO:0007669"/>
    <property type="project" value="InterPro"/>
</dbReference>
<feature type="domain" description="Pseudouridine synthase RsuA/RluA-like" evidence="2">
    <location>
        <begin position="112"/>
        <end position="272"/>
    </location>
</feature>
<name>A0A098R0C7_9SPIO</name>
<dbReference type="InterPro" id="IPR020103">
    <property type="entry name" value="PsdUridine_synth_cat_dom_sf"/>
</dbReference>
<evidence type="ECO:0000313" key="4">
    <source>
        <dbReference type="Proteomes" id="UP000029692"/>
    </source>
</evidence>
<proteinExistence type="inferred from homology"/>
<organism evidence="3 4">
    <name type="scientific">Spirochaeta lutea</name>
    <dbReference type="NCBI Taxonomy" id="1480694"/>
    <lineage>
        <taxon>Bacteria</taxon>
        <taxon>Pseudomonadati</taxon>
        <taxon>Spirochaetota</taxon>
        <taxon>Spirochaetia</taxon>
        <taxon>Spirochaetales</taxon>
        <taxon>Spirochaetaceae</taxon>
        <taxon>Spirochaeta</taxon>
    </lineage>
</organism>
<dbReference type="InterPro" id="IPR050188">
    <property type="entry name" value="RluA_PseudoU_synthase"/>
</dbReference>
<evidence type="ECO:0000259" key="2">
    <source>
        <dbReference type="Pfam" id="PF00849"/>
    </source>
</evidence>
<evidence type="ECO:0000256" key="1">
    <source>
        <dbReference type="ARBA" id="ARBA00010876"/>
    </source>
</evidence>